<feature type="transmembrane region" description="Helical" evidence="2">
    <location>
        <begin position="120"/>
        <end position="146"/>
    </location>
</feature>
<evidence type="ECO:0000256" key="1">
    <source>
        <dbReference type="SAM" id="MobiDB-lite"/>
    </source>
</evidence>
<organism evidence="3 4">
    <name type="scientific">Halococcus saccharolyticus DSM 5350</name>
    <dbReference type="NCBI Taxonomy" id="1227455"/>
    <lineage>
        <taxon>Archaea</taxon>
        <taxon>Methanobacteriati</taxon>
        <taxon>Methanobacteriota</taxon>
        <taxon>Stenosarchaea group</taxon>
        <taxon>Halobacteria</taxon>
        <taxon>Halobacteriales</taxon>
        <taxon>Halococcaceae</taxon>
        <taxon>Halococcus</taxon>
    </lineage>
</organism>
<gene>
    <name evidence="3" type="ORF">C449_10376</name>
</gene>
<proteinExistence type="predicted"/>
<keyword evidence="2" id="KW-0472">Membrane</keyword>
<evidence type="ECO:0008006" key="5">
    <source>
        <dbReference type="Google" id="ProtNLM"/>
    </source>
</evidence>
<dbReference type="PATRIC" id="fig|1227455.4.peg.2127"/>
<keyword evidence="2" id="KW-1133">Transmembrane helix</keyword>
<dbReference type="OrthoDB" id="64860at2157"/>
<protein>
    <recommendedName>
        <fullName evidence="5">TM2 domain-containing protein</fullName>
    </recommendedName>
</protein>
<evidence type="ECO:0000313" key="4">
    <source>
        <dbReference type="Proteomes" id="UP000011669"/>
    </source>
</evidence>
<dbReference type="STRING" id="1227455.C449_10376"/>
<evidence type="ECO:0000313" key="3">
    <source>
        <dbReference type="EMBL" id="EMA44480.1"/>
    </source>
</evidence>
<dbReference type="InParanoid" id="M0MJ70"/>
<dbReference type="AlphaFoldDB" id="M0MJ70"/>
<evidence type="ECO:0000256" key="2">
    <source>
        <dbReference type="SAM" id="Phobius"/>
    </source>
</evidence>
<keyword evidence="2" id="KW-0812">Transmembrane</keyword>
<keyword evidence="4" id="KW-1185">Reference proteome</keyword>
<name>M0MJ70_9EURY</name>
<accession>M0MJ70</accession>
<dbReference type="RefSeq" id="WP_006077932.1">
    <property type="nucleotide sequence ID" value="NZ_AOMD01000023.1"/>
</dbReference>
<comment type="caution">
    <text evidence="3">The sequence shown here is derived from an EMBL/GenBank/DDBJ whole genome shotgun (WGS) entry which is preliminary data.</text>
</comment>
<sequence>MDGTTNAGGDRSLAPDGGDSHIDTGESTLEVDATDGRQEPIPSERSSGSAAKQPLDSDEVYCWSCGVPIKSAAEICPKCGVRQRPPPSTGQEKSPGLAALASAVWTGAGQIYNGEVGKGIALMVLMFFSALATLVLIGLITTPLIWGYSIYDAYRTAEQTNQKSTRPTNEF</sequence>
<dbReference type="Proteomes" id="UP000011669">
    <property type="component" value="Unassembled WGS sequence"/>
</dbReference>
<dbReference type="EMBL" id="AOMD01000023">
    <property type="protein sequence ID" value="EMA44480.1"/>
    <property type="molecule type" value="Genomic_DNA"/>
</dbReference>
<feature type="region of interest" description="Disordered" evidence="1">
    <location>
        <begin position="1"/>
        <end position="52"/>
    </location>
</feature>
<reference evidence="3 4" key="1">
    <citation type="journal article" date="2014" name="PLoS Genet.">
        <title>Phylogenetically driven sequencing of extremely halophilic archaea reveals strategies for static and dynamic osmo-response.</title>
        <authorList>
            <person name="Becker E.A."/>
            <person name="Seitzer P.M."/>
            <person name="Tritt A."/>
            <person name="Larsen D."/>
            <person name="Krusor M."/>
            <person name="Yao A.I."/>
            <person name="Wu D."/>
            <person name="Madern D."/>
            <person name="Eisen J.A."/>
            <person name="Darling A.E."/>
            <person name="Facciotti M.T."/>
        </authorList>
    </citation>
    <scope>NUCLEOTIDE SEQUENCE [LARGE SCALE GENOMIC DNA]</scope>
    <source>
        <strain evidence="3 4">DSM 5350</strain>
    </source>
</reference>